<evidence type="ECO:0008006" key="3">
    <source>
        <dbReference type="Google" id="ProtNLM"/>
    </source>
</evidence>
<name>B4CXU0_9BACT</name>
<dbReference type="Proteomes" id="UP000005824">
    <property type="component" value="Unassembled WGS sequence"/>
</dbReference>
<evidence type="ECO:0000313" key="1">
    <source>
        <dbReference type="EMBL" id="EDY21088.1"/>
    </source>
</evidence>
<sequence length="287" mass="32906">MTPAQSIHIDLDGAWPKDATEAYADCRSWGPRLRYSATARGIEEFYEFVRPKMAKYTLFGSGDYHHLSALWLRQFEEPVTIVSFDNHPDWDIRPPRWCCGTWINRALELPHVRKAVIWGCGNFELNFPGHLFVNRRALRNQQLEVWPWTERLKPSGRKRWPGMTREDWQEKFSAFAQRLAGERLYVTVDLDCLSSDESATNWEQGLFTVEDILWALDELRAQASLAGGDLCGAYSVPTFERFKQRIESTIDHPRLDPVNPAEAAARNGRALRMIWSALTAAPGVAVI</sequence>
<dbReference type="STRING" id="497964.CfE428DRAFT_1381"/>
<keyword evidence="2" id="KW-1185">Reference proteome</keyword>
<dbReference type="AlphaFoldDB" id="B4CXU0"/>
<reference evidence="1 2" key="1">
    <citation type="journal article" date="2011" name="J. Bacteriol.">
        <title>Genome sequence of Chthoniobacter flavus Ellin428, an aerobic heterotrophic soil bacterium.</title>
        <authorList>
            <person name="Kant R."/>
            <person name="van Passel M.W."/>
            <person name="Palva A."/>
            <person name="Lucas S."/>
            <person name="Lapidus A."/>
            <person name="Glavina Del Rio T."/>
            <person name="Dalin E."/>
            <person name="Tice H."/>
            <person name="Bruce D."/>
            <person name="Goodwin L."/>
            <person name="Pitluck S."/>
            <person name="Larimer F.W."/>
            <person name="Land M.L."/>
            <person name="Hauser L."/>
            <person name="Sangwan P."/>
            <person name="de Vos W.M."/>
            <person name="Janssen P.H."/>
            <person name="Smidt H."/>
        </authorList>
    </citation>
    <scope>NUCLEOTIDE SEQUENCE [LARGE SCALE GENOMIC DNA]</scope>
    <source>
        <strain evidence="1 2">Ellin428</strain>
    </source>
</reference>
<dbReference type="EMBL" id="ABVL01000003">
    <property type="protein sequence ID" value="EDY21088.1"/>
    <property type="molecule type" value="Genomic_DNA"/>
</dbReference>
<dbReference type="Gene3D" id="3.40.800.10">
    <property type="entry name" value="Ureohydrolase domain"/>
    <property type="match status" value="1"/>
</dbReference>
<protein>
    <recommendedName>
        <fullName evidence="3">Arginase/agmatinase/formiminoglutamase</fullName>
    </recommendedName>
</protein>
<proteinExistence type="predicted"/>
<organism evidence="1 2">
    <name type="scientific">Chthoniobacter flavus Ellin428</name>
    <dbReference type="NCBI Taxonomy" id="497964"/>
    <lineage>
        <taxon>Bacteria</taxon>
        <taxon>Pseudomonadati</taxon>
        <taxon>Verrucomicrobiota</taxon>
        <taxon>Spartobacteria</taxon>
        <taxon>Chthoniobacterales</taxon>
        <taxon>Chthoniobacteraceae</taxon>
        <taxon>Chthoniobacter</taxon>
    </lineage>
</organism>
<dbReference type="InterPro" id="IPR023696">
    <property type="entry name" value="Ureohydrolase_dom_sf"/>
</dbReference>
<gene>
    <name evidence="1" type="ORF">CfE428DRAFT_1381</name>
</gene>
<accession>B4CXU0</accession>
<evidence type="ECO:0000313" key="2">
    <source>
        <dbReference type="Proteomes" id="UP000005824"/>
    </source>
</evidence>
<dbReference type="InParanoid" id="B4CXU0"/>
<comment type="caution">
    <text evidence="1">The sequence shown here is derived from an EMBL/GenBank/DDBJ whole genome shotgun (WGS) entry which is preliminary data.</text>
</comment>
<dbReference type="SUPFAM" id="SSF52768">
    <property type="entry name" value="Arginase/deacetylase"/>
    <property type="match status" value="1"/>
</dbReference>
<dbReference type="eggNOG" id="COG0010">
    <property type="taxonomic scope" value="Bacteria"/>
</dbReference>